<keyword evidence="3" id="KW-1185">Reference proteome</keyword>
<protein>
    <submittedName>
        <fullName evidence="2">Uncharacterized protein</fullName>
    </submittedName>
</protein>
<reference evidence="2 3" key="1">
    <citation type="journal article" date="2018" name="G3 (Bethesda)">
        <title>A High-Quality Reference Genome for the Invasive Mosquitofish Gambusia affinis Using a Chicago Library.</title>
        <authorList>
            <person name="Hoffberg S.L."/>
            <person name="Troendle N.J."/>
            <person name="Glenn T.C."/>
            <person name="Mahmud O."/>
            <person name="Louha S."/>
            <person name="Chalopin D."/>
            <person name="Bennetzen J.L."/>
            <person name="Mauricio R."/>
        </authorList>
    </citation>
    <scope>NUCLEOTIDE SEQUENCE [LARGE SCALE GENOMIC DNA]</scope>
    <source>
        <strain evidence="2">NE01/NJP1002.9</strain>
        <tissue evidence="2">Muscle</tissue>
    </source>
</reference>
<feature type="compositionally biased region" description="Basic residues" evidence="1">
    <location>
        <begin position="7"/>
        <end position="22"/>
    </location>
</feature>
<feature type="region of interest" description="Disordered" evidence="1">
    <location>
        <begin position="1"/>
        <end position="38"/>
    </location>
</feature>
<gene>
    <name evidence="2" type="ORF">CCH79_00014900</name>
</gene>
<dbReference type="AlphaFoldDB" id="A0A315W3R6"/>
<comment type="caution">
    <text evidence="2">The sequence shown here is derived from an EMBL/GenBank/DDBJ whole genome shotgun (WGS) entry which is preliminary data.</text>
</comment>
<proteinExistence type="predicted"/>
<organism evidence="2 3">
    <name type="scientific">Gambusia affinis</name>
    <name type="common">Western mosquitofish</name>
    <name type="synonym">Heterandria affinis</name>
    <dbReference type="NCBI Taxonomy" id="33528"/>
    <lineage>
        <taxon>Eukaryota</taxon>
        <taxon>Metazoa</taxon>
        <taxon>Chordata</taxon>
        <taxon>Craniata</taxon>
        <taxon>Vertebrata</taxon>
        <taxon>Euteleostomi</taxon>
        <taxon>Actinopterygii</taxon>
        <taxon>Neopterygii</taxon>
        <taxon>Teleostei</taxon>
        <taxon>Neoteleostei</taxon>
        <taxon>Acanthomorphata</taxon>
        <taxon>Ovalentaria</taxon>
        <taxon>Atherinomorphae</taxon>
        <taxon>Cyprinodontiformes</taxon>
        <taxon>Poeciliidae</taxon>
        <taxon>Poeciliinae</taxon>
        <taxon>Gambusia</taxon>
    </lineage>
</organism>
<name>A0A315W3R6_GAMAF</name>
<sequence>MRILPVQKHRPAKRPERKRNTNRRNLQSGPPAQQRLRARRAENRWMKGCMKEILKQPSRFLYSITQKD</sequence>
<dbReference type="EMBL" id="NHOQ01000443">
    <property type="protein sequence ID" value="PWA30235.1"/>
    <property type="molecule type" value="Genomic_DNA"/>
</dbReference>
<evidence type="ECO:0000256" key="1">
    <source>
        <dbReference type="SAM" id="MobiDB-lite"/>
    </source>
</evidence>
<accession>A0A315W3R6</accession>
<evidence type="ECO:0000313" key="2">
    <source>
        <dbReference type="EMBL" id="PWA30235.1"/>
    </source>
</evidence>
<evidence type="ECO:0000313" key="3">
    <source>
        <dbReference type="Proteomes" id="UP000250572"/>
    </source>
</evidence>
<dbReference type="Proteomes" id="UP000250572">
    <property type="component" value="Unassembled WGS sequence"/>
</dbReference>